<dbReference type="AlphaFoldDB" id="A0A433JDP3"/>
<evidence type="ECO:0000313" key="2">
    <source>
        <dbReference type="Proteomes" id="UP000280346"/>
    </source>
</evidence>
<reference evidence="1 2" key="1">
    <citation type="submission" date="2018-12" db="EMBL/GenBank/DDBJ databases">
        <authorList>
            <person name="Yang Y."/>
        </authorList>
    </citation>
    <scope>NUCLEOTIDE SEQUENCE [LARGE SCALE GENOMIC DNA]</scope>
    <source>
        <strain evidence="1 2">GSF71</strain>
    </source>
</reference>
<dbReference type="Proteomes" id="UP000280346">
    <property type="component" value="Unassembled WGS sequence"/>
</dbReference>
<protein>
    <recommendedName>
        <fullName evidence="3">Phage tail protein</fullName>
    </recommendedName>
</protein>
<comment type="caution">
    <text evidence="1">The sequence shown here is derived from an EMBL/GenBank/DDBJ whole genome shotgun (WGS) entry which is preliminary data.</text>
</comment>
<dbReference type="Pfam" id="PF09684">
    <property type="entry name" value="Tail_P2_I"/>
    <property type="match status" value="1"/>
</dbReference>
<dbReference type="OrthoDB" id="7875566at2"/>
<accession>A0A433JDP3</accession>
<evidence type="ECO:0000313" key="1">
    <source>
        <dbReference type="EMBL" id="RUQ74934.1"/>
    </source>
</evidence>
<gene>
    <name evidence="1" type="ORF">EJ913_03425</name>
</gene>
<name>A0A433JDP3_9PROT</name>
<dbReference type="InterPro" id="IPR006521">
    <property type="entry name" value="Tail_protein_I"/>
</dbReference>
<sequence>MTVTLLPPSASGFERAVEAATAADDRFPSLAPLRRAKLGAAAPLVPWLLWEYGLGEVTPYLEDPQRAIREGVLWQRIRGTPAGLRVAFGWRGLDSVLVEEKGPGVHFAEFMVDPGLVPDPRAVLDLIGLARLASPARSRLARIFHGYDIRRFRLDKSGLDGGGLLSDCSGVAGPDGVQLSFGRRSPGGALLGVAGVDAAVAPVHAAHTAYVTGFRLDRSAMDGAKPRLWPLLQHTRLVTGATVSGVPEPSGLRPARRFTKAQVVLSDGPRLGNVNACTQPFRLVQEGPRLILSGGAQLSGPPRRLVRVPVFERLLRVTAQDAPAYDGLGAAVALRHAGHSSLAVNGGVSGGIDRTETGRASSAAYRGQHWSATAWPRSRWSGTREIIGASHATTA</sequence>
<proteinExistence type="predicted"/>
<keyword evidence="2" id="KW-1185">Reference proteome</keyword>
<dbReference type="EMBL" id="RZIJ01000002">
    <property type="protein sequence ID" value="RUQ74934.1"/>
    <property type="molecule type" value="Genomic_DNA"/>
</dbReference>
<organism evidence="1 2">
    <name type="scientific">Azospirillum doebereinerae</name>
    <dbReference type="NCBI Taxonomy" id="92933"/>
    <lineage>
        <taxon>Bacteria</taxon>
        <taxon>Pseudomonadati</taxon>
        <taxon>Pseudomonadota</taxon>
        <taxon>Alphaproteobacteria</taxon>
        <taxon>Rhodospirillales</taxon>
        <taxon>Azospirillaceae</taxon>
        <taxon>Azospirillum</taxon>
    </lineage>
</organism>
<dbReference type="RefSeq" id="WP_126994821.1">
    <property type="nucleotide sequence ID" value="NZ_JBNPXW010000002.1"/>
</dbReference>
<evidence type="ECO:0008006" key="3">
    <source>
        <dbReference type="Google" id="ProtNLM"/>
    </source>
</evidence>